<reference evidence="1" key="2">
    <citation type="journal article" date="2015" name="Fish Shellfish Immunol.">
        <title>Early steps in the European eel (Anguilla anguilla)-Vibrio vulnificus interaction in the gills: Role of the RtxA13 toxin.</title>
        <authorList>
            <person name="Callol A."/>
            <person name="Pajuelo D."/>
            <person name="Ebbesson L."/>
            <person name="Teles M."/>
            <person name="MacKenzie S."/>
            <person name="Amaro C."/>
        </authorList>
    </citation>
    <scope>NUCLEOTIDE SEQUENCE</scope>
</reference>
<protein>
    <submittedName>
        <fullName evidence="1">Uncharacterized protein</fullName>
    </submittedName>
</protein>
<accession>A0A0E9VCP2</accession>
<proteinExistence type="predicted"/>
<dbReference type="AlphaFoldDB" id="A0A0E9VCP2"/>
<reference evidence="1" key="1">
    <citation type="submission" date="2014-11" db="EMBL/GenBank/DDBJ databases">
        <authorList>
            <person name="Amaro Gonzalez C."/>
        </authorList>
    </citation>
    <scope>NUCLEOTIDE SEQUENCE</scope>
</reference>
<evidence type="ECO:0000313" key="1">
    <source>
        <dbReference type="EMBL" id="JAH75884.1"/>
    </source>
</evidence>
<sequence>MVPMTSGRLRDRFTAPGMSTYTIREYSTRIMLQSRMEGETGGIFSIFPLHVSVFPDDSDSPASWQRAV</sequence>
<dbReference type="EMBL" id="GBXM01032693">
    <property type="protein sequence ID" value="JAH75884.1"/>
    <property type="molecule type" value="Transcribed_RNA"/>
</dbReference>
<organism evidence="1">
    <name type="scientific">Anguilla anguilla</name>
    <name type="common">European freshwater eel</name>
    <name type="synonym">Muraena anguilla</name>
    <dbReference type="NCBI Taxonomy" id="7936"/>
    <lineage>
        <taxon>Eukaryota</taxon>
        <taxon>Metazoa</taxon>
        <taxon>Chordata</taxon>
        <taxon>Craniata</taxon>
        <taxon>Vertebrata</taxon>
        <taxon>Euteleostomi</taxon>
        <taxon>Actinopterygii</taxon>
        <taxon>Neopterygii</taxon>
        <taxon>Teleostei</taxon>
        <taxon>Anguilliformes</taxon>
        <taxon>Anguillidae</taxon>
        <taxon>Anguilla</taxon>
    </lineage>
</organism>
<name>A0A0E9VCP2_ANGAN</name>